<gene>
    <name evidence="2" type="ORF">GCM10009560_43190</name>
</gene>
<reference evidence="3" key="1">
    <citation type="journal article" date="2019" name="Int. J. Syst. Evol. Microbiol.">
        <title>The Global Catalogue of Microorganisms (GCM) 10K type strain sequencing project: providing services to taxonomists for standard genome sequencing and annotation.</title>
        <authorList>
            <consortium name="The Broad Institute Genomics Platform"/>
            <consortium name="The Broad Institute Genome Sequencing Center for Infectious Disease"/>
            <person name="Wu L."/>
            <person name="Ma J."/>
        </authorList>
    </citation>
    <scope>NUCLEOTIDE SEQUENCE [LARGE SCALE GENOMIC DNA]</scope>
    <source>
        <strain evidence="3">JCM 11136</strain>
    </source>
</reference>
<comment type="similarity">
    <text evidence="1">Belongs to the ROK (NagC/XylR) family.</text>
</comment>
<dbReference type="EMBL" id="BAAAHQ010000023">
    <property type="protein sequence ID" value="GAA0935249.1"/>
    <property type="molecule type" value="Genomic_DNA"/>
</dbReference>
<evidence type="ECO:0000256" key="1">
    <source>
        <dbReference type="ARBA" id="ARBA00006479"/>
    </source>
</evidence>
<accession>A0ABP4AFV8</accession>
<dbReference type="InterPro" id="IPR000600">
    <property type="entry name" value="ROK"/>
</dbReference>
<organism evidence="2 3">
    <name type="scientific">Nonomuraea longicatena</name>
    <dbReference type="NCBI Taxonomy" id="83682"/>
    <lineage>
        <taxon>Bacteria</taxon>
        <taxon>Bacillati</taxon>
        <taxon>Actinomycetota</taxon>
        <taxon>Actinomycetes</taxon>
        <taxon>Streptosporangiales</taxon>
        <taxon>Streptosporangiaceae</taxon>
        <taxon>Nonomuraea</taxon>
    </lineage>
</organism>
<dbReference type="PANTHER" id="PTHR18964">
    <property type="entry name" value="ROK (REPRESSOR, ORF, KINASE) FAMILY"/>
    <property type="match status" value="1"/>
</dbReference>
<dbReference type="InterPro" id="IPR043129">
    <property type="entry name" value="ATPase_NBD"/>
</dbReference>
<dbReference type="SUPFAM" id="SSF53067">
    <property type="entry name" value="Actin-like ATPase domain"/>
    <property type="match status" value="1"/>
</dbReference>
<protein>
    <recommendedName>
        <fullName evidence="4">ROK family protein</fullName>
    </recommendedName>
</protein>
<keyword evidence="3" id="KW-1185">Reference proteome</keyword>
<dbReference type="Pfam" id="PF00480">
    <property type="entry name" value="ROK"/>
    <property type="match status" value="1"/>
</dbReference>
<proteinExistence type="inferred from homology"/>
<dbReference type="Gene3D" id="3.30.420.40">
    <property type="match status" value="3"/>
</dbReference>
<dbReference type="PANTHER" id="PTHR18964:SF149">
    <property type="entry name" value="BIFUNCTIONAL UDP-N-ACETYLGLUCOSAMINE 2-EPIMERASE_N-ACETYLMANNOSAMINE KINASE"/>
    <property type="match status" value="1"/>
</dbReference>
<evidence type="ECO:0000313" key="3">
    <source>
        <dbReference type="Proteomes" id="UP001501578"/>
    </source>
</evidence>
<dbReference type="Proteomes" id="UP001501578">
    <property type="component" value="Unassembled WGS sequence"/>
</dbReference>
<name>A0ABP4AFV8_9ACTN</name>
<sequence>MLVENEVNLVALAEHRLGAARGQENFALIAYGPGVGMAVFLDGRLRRGRSGGAGELSYLPVGLEGGPYHRAIDTWTTASGDFLREGGPEALDRMAEVVAFGVVGACAVLDPGFVVLAGHHGRAGGAALAERVAERIGVAIPLPTRVVAAAVDGDPVVRGAVQVALERLLDQTFS</sequence>
<evidence type="ECO:0008006" key="4">
    <source>
        <dbReference type="Google" id="ProtNLM"/>
    </source>
</evidence>
<evidence type="ECO:0000313" key="2">
    <source>
        <dbReference type="EMBL" id="GAA0935249.1"/>
    </source>
</evidence>
<comment type="caution">
    <text evidence="2">The sequence shown here is derived from an EMBL/GenBank/DDBJ whole genome shotgun (WGS) entry which is preliminary data.</text>
</comment>
<dbReference type="CDD" id="cd23763">
    <property type="entry name" value="ASKHA_ATPase_ROK"/>
    <property type="match status" value="1"/>
</dbReference>